<reference evidence="1" key="1">
    <citation type="submission" date="2022-12" db="EMBL/GenBank/DDBJ databases">
        <authorList>
            <person name="Petersen C."/>
        </authorList>
    </citation>
    <scope>NUCLEOTIDE SEQUENCE</scope>
    <source>
        <strain evidence="1">IBT 35675</strain>
    </source>
</reference>
<protein>
    <submittedName>
        <fullName evidence="1">Uncharacterized protein</fullName>
    </submittedName>
</protein>
<dbReference type="PANTHER" id="PTHR40788:SF2">
    <property type="entry name" value="CLR5 DOMAIN-CONTAINING PROTEIN"/>
    <property type="match status" value="1"/>
</dbReference>
<accession>A0A9W9UIS3</accession>
<dbReference type="AlphaFoldDB" id="A0A9W9UIS3"/>
<comment type="caution">
    <text evidence="1">The sequence shown here is derived from an EMBL/GenBank/DDBJ whole genome shotgun (WGS) entry which is preliminary data.</text>
</comment>
<proteinExistence type="predicted"/>
<sequence>MSEFKSPGEVRKEATARSESIFNSFDTLSKIFDRREVTIQRRWIKRTRAQRLKVLLSAWPDMPASHRPDFTVFRKEGGGSGTQSPTSRGSFVWSYINQEDLLKPKTMLLLLNSRGRHPPSLFAAADDRAMQYGFNTKATVPVFWEDM</sequence>
<organism evidence="1 2">
    <name type="scientific">Penicillium brevicompactum</name>
    <dbReference type="NCBI Taxonomy" id="5074"/>
    <lineage>
        <taxon>Eukaryota</taxon>
        <taxon>Fungi</taxon>
        <taxon>Dikarya</taxon>
        <taxon>Ascomycota</taxon>
        <taxon>Pezizomycotina</taxon>
        <taxon>Eurotiomycetes</taxon>
        <taxon>Eurotiomycetidae</taxon>
        <taxon>Eurotiales</taxon>
        <taxon>Aspergillaceae</taxon>
        <taxon>Penicillium</taxon>
    </lineage>
</organism>
<name>A0A9W9UIS3_PENBR</name>
<keyword evidence="2" id="KW-1185">Reference proteome</keyword>
<evidence type="ECO:0000313" key="1">
    <source>
        <dbReference type="EMBL" id="KAJ5342708.1"/>
    </source>
</evidence>
<gene>
    <name evidence="1" type="ORF">N7541_011832</name>
</gene>
<evidence type="ECO:0000313" key="2">
    <source>
        <dbReference type="Proteomes" id="UP001148299"/>
    </source>
</evidence>
<dbReference type="PANTHER" id="PTHR40788">
    <property type="entry name" value="CLR5 DOMAIN-CONTAINING PROTEIN-RELATED"/>
    <property type="match status" value="1"/>
</dbReference>
<reference evidence="1" key="2">
    <citation type="journal article" date="2023" name="IMA Fungus">
        <title>Comparative genomic study of the Penicillium genus elucidates a diverse pangenome and 15 lateral gene transfer events.</title>
        <authorList>
            <person name="Petersen C."/>
            <person name="Sorensen T."/>
            <person name="Nielsen M.R."/>
            <person name="Sondergaard T.E."/>
            <person name="Sorensen J.L."/>
            <person name="Fitzpatrick D.A."/>
            <person name="Frisvad J.C."/>
            <person name="Nielsen K.L."/>
        </authorList>
    </citation>
    <scope>NUCLEOTIDE SEQUENCE</scope>
    <source>
        <strain evidence="1">IBT 35675</strain>
    </source>
</reference>
<dbReference type="Proteomes" id="UP001148299">
    <property type="component" value="Unassembled WGS sequence"/>
</dbReference>
<dbReference type="EMBL" id="JAPZBR010000008">
    <property type="protein sequence ID" value="KAJ5342708.1"/>
    <property type="molecule type" value="Genomic_DNA"/>
</dbReference>